<dbReference type="AlphaFoldDB" id="A0A068TVS1"/>
<evidence type="ECO:0000256" key="1">
    <source>
        <dbReference type="SAM" id="SignalP"/>
    </source>
</evidence>
<protein>
    <submittedName>
        <fullName evidence="2">Uncharacterized protein</fullName>
    </submittedName>
</protein>
<feature type="signal peptide" evidence="1">
    <location>
        <begin position="1"/>
        <end position="23"/>
    </location>
</feature>
<gene>
    <name evidence="2" type="ORF">GSCOC_T00032254001</name>
</gene>
<dbReference type="Gramene" id="CDP00346">
    <property type="protein sequence ID" value="CDP00346"/>
    <property type="gene ID" value="GSCOC_T00032254001"/>
</dbReference>
<name>A0A068TVS1_COFCA</name>
<dbReference type="FunCoup" id="A0A068TVS1">
    <property type="interactions" value="38"/>
</dbReference>
<dbReference type="OrthoDB" id="747636at2759"/>
<keyword evidence="1" id="KW-0732">Signal</keyword>
<dbReference type="PANTHER" id="PTHR33474">
    <property type="entry name" value="TRANSMEMBRANE PROTEIN"/>
    <property type="match status" value="1"/>
</dbReference>
<proteinExistence type="predicted"/>
<evidence type="ECO:0000313" key="3">
    <source>
        <dbReference type="Proteomes" id="UP000295252"/>
    </source>
</evidence>
<dbReference type="PANTHER" id="PTHR33474:SF2">
    <property type="entry name" value="TRANSMEMBRANE PROTEIN"/>
    <property type="match status" value="1"/>
</dbReference>
<dbReference type="OMA" id="FPEDEFM"/>
<dbReference type="Proteomes" id="UP000295252">
    <property type="component" value="Chromosome III"/>
</dbReference>
<feature type="chain" id="PRO_5001657364" evidence="1">
    <location>
        <begin position="24"/>
        <end position="81"/>
    </location>
</feature>
<organism evidence="2 3">
    <name type="scientific">Coffea canephora</name>
    <name type="common">Robusta coffee</name>
    <dbReference type="NCBI Taxonomy" id="49390"/>
    <lineage>
        <taxon>Eukaryota</taxon>
        <taxon>Viridiplantae</taxon>
        <taxon>Streptophyta</taxon>
        <taxon>Embryophyta</taxon>
        <taxon>Tracheophyta</taxon>
        <taxon>Spermatophyta</taxon>
        <taxon>Magnoliopsida</taxon>
        <taxon>eudicotyledons</taxon>
        <taxon>Gunneridae</taxon>
        <taxon>Pentapetalae</taxon>
        <taxon>asterids</taxon>
        <taxon>lamiids</taxon>
        <taxon>Gentianales</taxon>
        <taxon>Rubiaceae</taxon>
        <taxon>Ixoroideae</taxon>
        <taxon>Gardenieae complex</taxon>
        <taxon>Bertiereae - Coffeeae clade</taxon>
        <taxon>Coffeeae</taxon>
        <taxon>Coffea</taxon>
    </lineage>
</organism>
<dbReference type="EMBL" id="HG739089">
    <property type="protein sequence ID" value="CDP00346.1"/>
    <property type="molecule type" value="Genomic_DNA"/>
</dbReference>
<dbReference type="InParanoid" id="A0A068TVS1"/>
<dbReference type="STRING" id="49390.A0A068TVS1"/>
<reference evidence="3" key="1">
    <citation type="journal article" date="2014" name="Science">
        <title>The coffee genome provides insight into the convergent evolution of caffeine biosynthesis.</title>
        <authorList>
            <person name="Denoeud F."/>
            <person name="Carretero-Paulet L."/>
            <person name="Dereeper A."/>
            <person name="Droc G."/>
            <person name="Guyot R."/>
            <person name="Pietrella M."/>
            <person name="Zheng C."/>
            <person name="Alberti A."/>
            <person name="Anthony F."/>
            <person name="Aprea G."/>
            <person name="Aury J.M."/>
            <person name="Bento P."/>
            <person name="Bernard M."/>
            <person name="Bocs S."/>
            <person name="Campa C."/>
            <person name="Cenci A."/>
            <person name="Combes M.C."/>
            <person name="Crouzillat D."/>
            <person name="Da Silva C."/>
            <person name="Daddiego L."/>
            <person name="De Bellis F."/>
            <person name="Dussert S."/>
            <person name="Garsmeur O."/>
            <person name="Gayraud T."/>
            <person name="Guignon V."/>
            <person name="Jahn K."/>
            <person name="Jamilloux V."/>
            <person name="Joet T."/>
            <person name="Labadie K."/>
            <person name="Lan T."/>
            <person name="Leclercq J."/>
            <person name="Lepelley M."/>
            <person name="Leroy T."/>
            <person name="Li L.T."/>
            <person name="Librado P."/>
            <person name="Lopez L."/>
            <person name="Munoz A."/>
            <person name="Noel B."/>
            <person name="Pallavicini A."/>
            <person name="Perrotta G."/>
            <person name="Poncet V."/>
            <person name="Pot D."/>
            <person name="Priyono X."/>
            <person name="Rigoreau M."/>
            <person name="Rouard M."/>
            <person name="Rozas J."/>
            <person name="Tranchant-Dubreuil C."/>
            <person name="VanBuren R."/>
            <person name="Zhang Q."/>
            <person name="Andrade A.C."/>
            <person name="Argout X."/>
            <person name="Bertrand B."/>
            <person name="de Kochko A."/>
            <person name="Graziosi G."/>
            <person name="Henry R.J."/>
            <person name="Jayarama X."/>
            <person name="Ming R."/>
            <person name="Nagai C."/>
            <person name="Rounsley S."/>
            <person name="Sankoff D."/>
            <person name="Giuliano G."/>
            <person name="Albert V.A."/>
            <person name="Wincker P."/>
            <person name="Lashermes P."/>
        </authorList>
    </citation>
    <scope>NUCLEOTIDE SEQUENCE [LARGE SCALE GENOMIC DNA]</scope>
    <source>
        <strain evidence="3">cv. DH200-94</strain>
    </source>
</reference>
<evidence type="ECO:0000313" key="2">
    <source>
        <dbReference type="EMBL" id="CDP00346.1"/>
    </source>
</evidence>
<dbReference type="PhylomeDB" id="A0A068TVS1"/>
<accession>A0A068TVS1</accession>
<sequence length="81" mass="8937">MAGGALHLLVTFLALSFLLPLNALPTSRKMHLLYEKRAIQGLDGINKIKNAEVARDDITSRRMDVQVNDYPGPGANNRHTP</sequence>
<keyword evidence="3" id="KW-1185">Reference proteome</keyword>